<evidence type="ECO:0000256" key="2">
    <source>
        <dbReference type="SAM" id="SignalP"/>
    </source>
</evidence>
<dbReference type="Gene3D" id="1.10.101.10">
    <property type="entry name" value="PGBD-like superfamily/PGBD"/>
    <property type="match status" value="1"/>
</dbReference>
<dbReference type="RefSeq" id="WP_013557253.1">
    <property type="nucleotide sequence ID" value="NC_014958.1"/>
</dbReference>
<feature type="compositionally biased region" description="Low complexity" evidence="1">
    <location>
        <begin position="142"/>
        <end position="159"/>
    </location>
</feature>
<feature type="region of interest" description="Disordered" evidence="1">
    <location>
        <begin position="126"/>
        <end position="159"/>
    </location>
</feature>
<keyword evidence="2" id="KW-0732">Signal</keyword>
<reference evidence="4 5" key="1">
    <citation type="journal article" date="2011" name="Stand. Genomic Sci.">
        <title>Complete genome sequence of Deinococcus maricopensis type strain (LB-34).</title>
        <authorList>
            <person name="Pukall R."/>
            <person name="Zeytun A."/>
            <person name="Lucas S."/>
            <person name="Lapidus A."/>
            <person name="Hammon N."/>
            <person name="Deshpande S."/>
            <person name="Nolan M."/>
            <person name="Cheng J.F."/>
            <person name="Pitluck S."/>
            <person name="Liolios K."/>
            <person name="Pagani I."/>
            <person name="Mikhailova N."/>
            <person name="Ivanova N."/>
            <person name="Mavromatis K."/>
            <person name="Pati A."/>
            <person name="Tapia R."/>
            <person name="Han C."/>
            <person name="Goodwin L."/>
            <person name="Chen A."/>
            <person name="Palaniappan K."/>
            <person name="Land M."/>
            <person name="Hauser L."/>
            <person name="Chang Y.J."/>
            <person name="Jeffries C.D."/>
            <person name="Brambilla E.M."/>
            <person name="Rohde M."/>
            <person name="Goker M."/>
            <person name="Detter J.C."/>
            <person name="Woyke T."/>
            <person name="Bristow J."/>
            <person name="Eisen J.A."/>
            <person name="Markowitz V."/>
            <person name="Hugenholtz P."/>
            <person name="Kyrpides N.C."/>
            <person name="Klenk H.P."/>
        </authorList>
    </citation>
    <scope>NUCLEOTIDE SEQUENCE [LARGE SCALE GENOMIC DNA]</scope>
    <source>
        <strain evidence="5">DSM 21211 / LMG 22137 / NRRL B-23946 / LB-34</strain>
    </source>
</reference>
<proteinExistence type="predicted"/>
<evidence type="ECO:0000256" key="1">
    <source>
        <dbReference type="SAM" id="MobiDB-lite"/>
    </source>
</evidence>
<dbReference type="InterPro" id="IPR002477">
    <property type="entry name" value="Peptidoglycan-bd-like"/>
</dbReference>
<feature type="domain" description="Peptidoglycan binding-like" evidence="3">
    <location>
        <begin position="176"/>
        <end position="234"/>
    </location>
</feature>
<dbReference type="AlphaFoldDB" id="E8U9K9"/>
<dbReference type="InterPro" id="IPR036366">
    <property type="entry name" value="PGBDSf"/>
</dbReference>
<organism evidence="4 5">
    <name type="scientific">Deinococcus maricopensis (strain DSM 21211 / LMG 22137 / NRRL B-23946 / LB-34)</name>
    <dbReference type="NCBI Taxonomy" id="709986"/>
    <lineage>
        <taxon>Bacteria</taxon>
        <taxon>Thermotogati</taxon>
        <taxon>Deinococcota</taxon>
        <taxon>Deinococci</taxon>
        <taxon>Deinococcales</taxon>
        <taxon>Deinococcaceae</taxon>
        <taxon>Deinococcus</taxon>
    </lineage>
</organism>
<reference evidence="5" key="2">
    <citation type="submission" date="2011-01" db="EMBL/GenBank/DDBJ databases">
        <title>The complete genome of Deinococcus maricopensis DSM 21211.</title>
        <authorList>
            <consortium name="US DOE Joint Genome Institute (JGI-PGF)"/>
            <person name="Lucas S."/>
            <person name="Copeland A."/>
            <person name="Lapidus A."/>
            <person name="Goodwin L."/>
            <person name="Pitluck S."/>
            <person name="Kyrpides N."/>
            <person name="Mavromatis K."/>
            <person name="Pagani I."/>
            <person name="Ivanova N."/>
            <person name="Ovchinnikova G."/>
            <person name="Zeytun A."/>
            <person name="Detter J.C."/>
            <person name="Han C."/>
            <person name="Land M."/>
            <person name="Hauser L."/>
            <person name="Markowitz V."/>
            <person name="Cheng J.-F."/>
            <person name="Hugenholtz P."/>
            <person name="Woyke T."/>
            <person name="Wu D."/>
            <person name="Pukall R."/>
            <person name="Gehrich-Schroeter G."/>
            <person name="Brambilla E."/>
            <person name="Klenk H.-P."/>
            <person name="Eisen J.A."/>
        </authorList>
    </citation>
    <scope>NUCLEOTIDE SEQUENCE [LARGE SCALE GENOMIC DNA]</scope>
    <source>
        <strain evidence="5">DSM 21211 / LMG 22137 / NRRL B-23946 / LB-34</strain>
    </source>
</reference>
<name>E8U9K9_DEIML</name>
<dbReference type="SUPFAM" id="SSF47090">
    <property type="entry name" value="PGBD-like"/>
    <property type="match status" value="1"/>
</dbReference>
<feature type="chain" id="PRO_5003232313" evidence="2">
    <location>
        <begin position="19"/>
        <end position="258"/>
    </location>
</feature>
<keyword evidence="5" id="KW-1185">Reference proteome</keyword>
<dbReference type="OrthoDB" id="1859318at2"/>
<dbReference type="Pfam" id="PF01471">
    <property type="entry name" value="PG_binding_1"/>
    <property type="match status" value="1"/>
</dbReference>
<sequence length="258" mass="27404" precursor="true">MNARRWTLLPFLLSVAAAAPTPTDINRVTEQVASTLDGVILPCPASLKNYGSADKRCIGADDGVDVVRRTLSSANLSLYGAWRSQTNTSYVYNWVKTPNGYVNVTVGPDATKRYAALLILDAPADTKASSGTAKPGTAGPVTGTDRTATPTTKPAPAVTNTPAFRRTLRLTSPRMNGEDIRALQNRLMDVSRIDRGKGGDGWYGPMTEANIIAFQSANGLPANGVVDAATWRALFAGSAKYFDAKVAEAIAKRRAGSR</sequence>
<gene>
    <name evidence="4" type="ordered locus">Deima_2105</name>
</gene>
<dbReference type="KEGG" id="dmr:Deima_2105"/>
<evidence type="ECO:0000313" key="4">
    <source>
        <dbReference type="EMBL" id="ADV67748.1"/>
    </source>
</evidence>
<evidence type="ECO:0000313" key="5">
    <source>
        <dbReference type="Proteomes" id="UP000008635"/>
    </source>
</evidence>
<accession>E8U9K9</accession>
<dbReference type="Proteomes" id="UP000008635">
    <property type="component" value="Chromosome"/>
</dbReference>
<dbReference type="EMBL" id="CP002454">
    <property type="protein sequence ID" value="ADV67748.1"/>
    <property type="molecule type" value="Genomic_DNA"/>
</dbReference>
<feature type="signal peptide" evidence="2">
    <location>
        <begin position="1"/>
        <end position="18"/>
    </location>
</feature>
<protein>
    <submittedName>
        <fullName evidence="4">Peptidoglycan-binding domain 1 protein</fullName>
    </submittedName>
</protein>
<evidence type="ECO:0000259" key="3">
    <source>
        <dbReference type="Pfam" id="PF01471"/>
    </source>
</evidence>
<dbReference type="STRING" id="709986.Deima_2105"/>
<dbReference type="HOGENOM" id="CLU_040627_0_0_0"/>
<dbReference type="InterPro" id="IPR036365">
    <property type="entry name" value="PGBD-like_sf"/>
</dbReference>
<dbReference type="eggNOG" id="COG3409">
    <property type="taxonomic scope" value="Bacteria"/>
</dbReference>